<sequence length="79" mass="8173">MSPRPSARSLNGKLIGLSFHVPTVDVSVVDLVVCLEKSTSYEEIKAAVKAASEGSMKGIMGGSISSSSPANRNSPDPEP</sequence>
<evidence type="ECO:0000256" key="2">
    <source>
        <dbReference type="ARBA" id="ARBA00023002"/>
    </source>
</evidence>
<dbReference type="InterPro" id="IPR020831">
    <property type="entry name" value="GlycerAld/Erythrose_P_DH"/>
</dbReference>
<reference evidence="5 6" key="1">
    <citation type="submission" date="2016-03" db="EMBL/GenBank/DDBJ databases">
        <title>Whole genome sequencing of Grifola frondosa 9006-11.</title>
        <authorList>
            <person name="Min B."/>
            <person name="Park H."/>
            <person name="Kim J.-G."/>
            <person name="Cho H."/>
            <person name="Oh Y.-L."/>
            <person name="Kong W.-S."/>
            <person name="Choi I.-G."/>
        </authorList>
    </citation>
    <scope>NUCLEOTIDE SEQUENCE [LARGE SCALE GENOMIC DNA]</scope>
    <source>
        <strain evidence="5 6">9006-11</strain>
    </source>
</reference>
<protein>
    <submittedName>
        <fullName evidence="5">Glyceraldehyde-3-phosphate dehydrogenase 3, cytosolic</fullName>
    </submittedName>
</protein>
<evidence type="ECO:0000256" key="1">
    <source>
        <dbReference type="ARBA" id="ARBA00007406"/>
    </source>
</evidence>
<dbReference type="PANTHER" id="PTHR10836:SF132">
    <property type="entry name" value="GLYCERALDEHYDE-3-PHOSPHATE DEHYDROGENASE"/>
    <property type="match status" value="1"/>
</dbReference>
<evidence type="ECO:0000256" key="3">
    <source>
        <dbReference type="SAM" id="MobiDB-lite"/>
    </source>
</evidence>
<gene>
    <name evidence="5" type="primary">GAPC3</name>
    <name evidence="5" type="ORF">A0H81_03896</name>
</gene>
<dbReference type="InterPro" id="IPR020829">
    <property type="entry name" value="GlycerAld_3-P_DH_cat"/>
</dbReference>
<dbReference type="PANTHER" id="PTHR10836">
    <property type="entry name" value="GLYCERALDEHYDE 3-PHOSPHATE DEHYDROGENASE"/>
    <property type="match status" value="1"/>
</dbReference>
<dbReference type="GO" id="GO:0005829">
    <property type="term" value="C:cytosol"/>
    <property type="evidence" value="ECO:0007669"/>
    <property type="project" value="TreeGrafter"/>
</dbReference>
<dbReference type="EMBL" id="LUGG01000003">
    <property type="protein sequence ID" value="OBZ76654.1"/>
    <property type="molecule type" value="Genomic_DNA"/>
</dbReference>
<feature type="compositionally biased region" description="Polar residues" evidence="3">
    <location>
        <begin position="69"/>
        <end position="79"/>
    </location>
</feature>
<keyword evidence="2" id="KW-0560">Oxidoreductase</keyword>
<dbReference type="AlphaFoldDB" id="A0A1C7MNW5"/>
<dbReference type="SUPFAM" id="SSF55347">
    <property type="entry name" value="Glyceraldehyde-3-phosphate dehydrogenase-like, C-terminal domain"/>
    <property type="match status" value="1"/>
</dbReference>
<dbReference type="GO" id="GO:0004365">
    <property type="term" value="F:glyceraldehyde-3-phosphate dehydrogenase (NAD+) (phosphorylating) activity"/>
    <property type="evidence" value="ECO:0007669"/>
    <property type="project" value="TreeGrafter"/>
</dbReference>
<dbReference type="Proteomes" id="UP000092993">
    <property type="component" value="Unassembled WGS sequence"/>
</dbReference>
<feature type="region of interest" description="Disordered" evidence="3">
    <location>
        <begin position="58"/>
        <end position="79"/>
    </location>
</feature>
<accession>A0A1C7MNW5</accession>
<feature type="domain" description="Glyceraldehyde 3-phosphate dehydrogenase catalytic" evidence="4">
    <location>
        <begin position="9"/>
        <end position="61"/>
    </location>
</feature>
<evidence type="ECO:0000313" key="5">
    <source>
        <dbReference type="EMBL" id="OBZ76654.1"/>
    </source>
</evidence>
<dbReference type="GO" id="GO:0006096">
    <property type="term" value="P:glycolytic process"/>
    <property type="evidence" value="ECO:0007669"/>
    <property type="project" value="TreeGrafter"/>
</dbReference>
<dbReference type="STRING" id="5627.A0A1C7MNW5"/>
<proteinExistence type="inferred from homology"/>
<evidence type="ECO:0000313" key="6">
    <source>
        <dbReference type="Proteomes" id="UP000092993"/>
    </source>
</evidence>
<dbReference type="Gene3D" id="3.30.360.10">
    <property type="entry name" value="Dihydrodipicolinate Reductase, domain 2"/>
    <property type="match status" value="1"/>
</dbReference>
<feature type="compositionally biased region" description="Low complexity" evidence="3">
    <location>
        <begin position="58"/>
        <end position="68"/>
    </location>
</feature>
<comment type="caution">
    <text evidence="5">The sequence shown here is derived from an EMBL/GenBank/DDBJ whole genome shotgun (WGS) entry which is preliminary data.</text>
</comment>
<comment type="similarity">
    <text evidence="1">Belongs to the glyceraldehyde-3-phosphate dehydrogenase family.</text>
</comment>
<keyword evidence="6" id="KW-1185">Reference proteome</keyword>
<name>A0A1C7MNW5_GRIFR</name>
<dbReference type="Pfam" id="PF02800">
    <property type="entry name" value="Gp_dh_C"/>
    <property type="match status" value="1"/>
</dbReference>
<evidence type="ECO:0000259" key="4">
    <source>
        <dbReference type="Pfam" id="PF02800"/>
    </source>
</evidence>
<organism evidence="5 6">
    <name type="scientific">Grifola frondosa</name>
    <name type="common">Maitake</name>
    <name type="synonym">Polyporus frondosus</name>
    <dbReference type="NCBI Taxonomy" id="5627"/>
    <lineage>
        <taxon>Eukaryota</taxon>
        <taxon>Fungi</taxon>
        <taxon>Dikarya</taxon>
        <taxon>Basidiomycota</taxon>
        <taxon>Agaricomycotina</taxon>
        <taxon>Agaricomycetes</taxon>
        <taxon>Polyporales</taxon>
        <taxon>Grifolaceae</taxon>
        <taxon>Grifola</taxon>
    </lineage>
</organism>